<comment type="caution">
    <text evidence="2">The sequence shown here is derived from an EMBL/GenBank/DDBJ whole genome shotgun (WGS) entry which is preliminary data.</text>
</comment>
<gene>
    <name evidence="2" type="ORF">IV203_026102</name>
</gene>
<organism evidence="2 3">
    <name type="scientific">Nitzschia inconspicua</name>
    <dbReference type="NCBI Taxonomy" id="303405"/>
    <lineage>
        <taxon>Eukaryota</taxon>
        <taxon>Sar</taxon>
        <taxon>Stramenopiles</taxon>
        <taxon>Ochrophyta</taxon>
        <taxon>Bacillariophyta</taxon>
        <taxon>Bacillariophyceae</taxon>
        <taxon>Bacillariophycidae</taxon>
        <taxon>Bacillariales</taxon>
        <taxon>Bacillariaceae</taxon>
        <taxon>Nitzschia</taxon>
    </lineage>
</organism>
<evidence type="ECO:0000313" key="2">
    <source>
        <dbReference type="EMBL" id="KAG7362742.1"/>
    </source>
</evidence>
<feature type="compositionally biased region" description="Low complexity" evidence="1">
    <location>
        <begin position="113"/>
        <end position="133"/>
    </location>
</feature>
<accession>A0A9K3PWU9</accession>
<evidence type="ECO:0000313" key="3">
    <source>
        <dbReference type="Proteomes" id="UP000693970"/>
    </source>
</evidence>
<reference evidence="2" key="2">
    <citation type="submission" date="2021-04" db="EMBL/GenBank/DDBJ databases">
        <authorList>
            <person name="Podell S."/>
        </authorList>
    </citation>
    <scope>NUCLEOTIDE SEQUENCE</scope>
    <source>
        <strain evidence="2">Hildebrandi</strain>
    </source>
</reference>
<dbReference type="AlphaFoldDB" id="A0A9K3PWU9"/>
<protein>
    <submittedName>
        <fullName evidence="2">Uncharacterized protein</fullName>
    </submittedName>
</protein>
<reference evidence="2" key="1">
    <citation type="journal article" date="2021" name="Sci. Rep.">
        <title>Diploid genomic architecture of Nitzschia inconspicua, an elite biomass production diatom.</title>
        <authorList>
            <person name="Oliver A."/>
            <person name="Podell S."/>
            <person name="Pinowska A."/>
            <person name="Traller J.C."/>
            <person name="Smith S.R."/>
            <person name="McClure R."/>
            <person name="Beliaev A."/>
            <person name="Bohutskyi P."/>
            <person name="Hill E.A."/>
            <person name="Rabines A."/>
            <person name="Zheng H."/>
            <person name="Allen L.Z."/>
            <person name="Kuo A."/>
            <person name="Grigoriev I.V."/>
            <person name="Allen A.E."/>
            <person name="Hazlebeck D."/>
            <person name="Allen E.E."/>
        </authorList>
    </citation>
    <scope>NUCLEOTIDE SEQUENCE</scope>
    <source>
        <strain evidence="2">Hildebrandi</strain>
    </source>
</reference>
<name>A0A9K3PWU9_9STRA</name>
<proteinExistence type="predicted"/>
<evidence type="ECO:0000256" key="1">
    <source>
        <dbReference type="SAM" id="MobiDB-lite"/>
    </source>
</evidence>
<feature type="region of interest" description="Disordered" evidence="1">
    <location>
        <begin position="54"/>
        <end position="133"/>
    </location>
</feature>
<sequence>MGNAEMGKTLHSHECSSQHESPLSNQAEHNRHNDETPLSPVLIAQTFDSHAISLEESRPIISSPKKNETENYGHHQYFPDRDNVPPSVPNSGKIRSYPMATKGGDIDPDSRFKTSLSLRKTSTTGTRSGQKWR</sequence>
<dbReference type="EMBL" id="JAGRRH010000010">
    <property type="protein sequence ID" value="KAG7362742.1"/>
    <property type="molecule type" value="Genomic_DNA"/>
</dbReference>
<keyword evidence="3" id="KW-1185">Reference proteome</keyword>
<feature type="compositionally biased region" description="Basic and acidic residues" evidence="1">
    <location>
        <begin position="65"/>
        <end position="83"/>
    </location>
</feature>
<feature type="compositionally biased region" description="Polar residues" evidence="1">
    <location>
        <begin position="18"/>
        <end position="27"/>
    </location>
</feature>
<feature type="region of interest" description="Disordered" evidence="1">
    <location>
        <begin position="1"/>
        <end position="39"/>
    </location>
</feature>
<dbReference type="Proteomes" id="UP000693970">
    <property type="component" value="Unassembled WGS sequence"/>
</dbReference>